<name>A0A5K8A236_9BACT</name>
<gene>
    <name evidence="2" type="ORF">DSCO28_70720</name>
</gene>
<dbReference type="PANTHER" id="PTHR43384:SF13">
    <property type="entry name" value="SLR0110 PROTEIN"/>
    <property type="match status" value="1"/>
</dbReference>
<dbReference type="GO" id="GO:0005829">
    <property type="term" value="C:cytosol"/>
    <property type="evidence" value="ECO:0007669"/>
    <property type="project" value="TreeGrafter"/>
</dbReference>
<dbReference type="InterPro" id="IPR027417">
    <property type="entry name" value="P-loop_NTPase"/>
</dbReference>
<dbReference type="SUPFAM" id="SSF52172">
    <property type="entry name" value="CheY-like"/>
    <property type="match status" value="1"/>
</dbReference>
<dbReference type="GO" id="GO:0016887">
    <property type="term" value="F:ATP hydrolysis activity"/>
    <property type="evidence" value="ECO:0007669"/>
    <property type="project" value="TreeGrafter"/>
</dbReference>
<reference evidence="2 3" key="1">
    <citation type="submission" date="2019-11" db="EMBL/GenBank/DDBJ databases">
        <title>Comparative genomics of hydrocarbon-degrading Desulfosarcina strains.</title>
        <authorList>
            <person name="Watanabe M."/>
            <person name="Kojima H."/>
            <person name="Fukui M."/>
        </authorList>
    </citation>
    <scope>NUCLEOTIDE SEQUENCE [LARGE SCALE GENOMIC DNA]</scope>
    <source>
        <strain evidence="2 3">28bB2T</strain>
    </source>
</reference>
<dbReference type="SUPFAM" id="SSF52540">
    <property type="entry name" value="P-loop containing nucleoside triphosphate hydrolases"/>
    <property type="match status" value="1"/>
</dbReference>
<protein>
    <submittedName>
        <fullName evidence="2">Transcriptional regulator</fullName>
    </submittedName>
</protein>
<dbReference type="GO" id="GO:0005524">
    <property type="term" value="F:ATP binding"/>
    <property type="evidence" value="ECO:0007669"/>
    <property type="project" value="TreeGrafter"/>
</dbReference>
<dbReference type="InterPro" id="IPR025669">
    <property type="entry name" value="AAA_dom"/>
</dbReference>
<dbReference type="GO" id="GO:0051782">
    <property type="term" value="P:negative regulation of cell division"/>
    <property type="evidence" value="ECO:0007669"/>
    <property type="project" value="TreeGrafter"/>
</dbReference>
<dbReference type="KEGG" id="dov:DSCO28_70720"/>
<evidence type="ECO:0000313" key="3">
    <source>
        <dbReference type="Proteomes" id="UP000425960"/>
    </source>
</evidence>
<organism evidence="2 3">
    <name type="scientific">Desulfosarcina ovata subsp. sediminis</name>
    <dbReference type="NCBI Taxonomy" id="885957"/>
    <lineage>
        <taxon>Bacteria</taxon>
        <taxon>Pseudomonadati</taxon>
        <taxon>Thermodesulfobacteriota</taxon>
        <taxon>Desulfobacteria</taxon>
        <taxon>Desulfobacterales</taxon>
        <taxon>Desulfosarcinaceae</taxon>
        <taxon>Desulfosarcina</taxon>
    </lineage>
</organism>
<dbReference type="EMBL" id="AP021876">
    <property type="protein sequence ID" value="BBO86506.1"/>
    <property type="molecule type" value="Genomic_DNA"/>
</dbReference>
<feature type="domain" description="AAA" evidence="1">
    <location>
        <begin position="147"/>
        <end position="307"/>
    </location>
</feature>
<sequence length="397" mass="43944">MQTNAPISAPGDNGRLTGLVYTRDETLAQDIKRAVQPICRIKAVSASVQEVLQSIEQYDAGICFVHIRNDQVEDGMALVGQLRRVHPGLGVFIVADRKDPDLILQGLRLGVLDVIIPTANGKDCFLPALQHALGRKATEGRNGFVYALFSLKGGQGVTTLSVNLADQIQLLTGGRVLLLDLNLYLGDVGAVANISPDFTPFDLIRDLARMDENLLISSLYRHARGFYILPSPAVISDAERIHRDQISAMIKLLKRHFTHIVIDLPHDFSERTLAAAEASDRLMVLVEPDLVSVKSAQQVLNFFQELNYGDDRLAFLLNRLTKSSVLQPEDVEMVLKQPLLATVANDWTALSRSVRKGEPLGVAHGRRRITRNLHELAARIMGMTPTARRRGWLGRFN</sequence>
<dbReference type="InterPro" id="IPR050625">
    <property type="entry name" value="ParA/MinD_ATPase"/>
</dbReference>
<dbReference type="AlphaFoldDB" id="A0A5K8A236"/>
<dbReference type="Gene3D" id="3.40.50.300">
    <property type="entry name" value="P-loop containing nucleotide triphosphate hydrolases"/>
    <property type="match status" value="1"/>
</dbReference>
<dbReference type="RefSeq" id="WP_155325777.1">
    <property type="nucleotide sequence ID" value="NZ_AP021876.1"/>
</dbReference>
<dbReference type="Gene3D" id="3.40.50.2300">
    <property type="match status" value="1"/>
</dbReference>
<dbReference type="Proteomes" id="UP000425960">
    <property type="component" value="Chromosome"/>
</dbReference>
<evidence type="ECO:0000259" key="1">
    <source>
        <dbReference type="Pfam" id="PF13614"/>
    </source>
</evidence>
<evidence type="ECO:0000313" key="2">
    <source>
        <dbReference type="EMBL" id="BBO86506.1"/>
    </source>
</evidence>
<proteinExistence type="predicted"/>
<dbReference type="InterPro" id="IPR011006">
    <property type="entry name" value="CheY-like_superfamily"/>
</dbReference>
<accession>A0A5K8A236</accession>
<dbReference type="GO" id="GO:0009898">
    <property type="term" value="C:cytoplasmic side of plasma membrane"/>
    <property type="evidence" value="ECO:0007669"/>
    <property type="project" value="TreeGrafter"/>
</dbReference>
<dbReference type="Pfam" id="PF13614">
    <property type="entry name" value="AAA_31"/>
    <property type="match status" value="1"/>
</dbReference>
<dbReference type="PANTHER" id="PTHR43384">
    <property type="entry name" value="SEPTUM SITE-DETERMINING PROTEIN MIND HOMOLOG, CHLOROPLASTIC-RELATED"/>
    <property type="match status" value="1"/>
</dbReference>